<keyword evidence="6" id="KW-0324">Glycolysis</keyword>
<dbReference type="AlphaFoldDB" id="A0A9D4YAC4"/>
<dbReference type="PANTHER" id="PTHR10836:SF112">
    <property type="entry name" value="GLYCERALDEHYDE-3-PHOSPHATE DEHYDROGENASE GAPC1, CYTOSOLIC-RELATED"/>
    <property type="match status" value="1"/>
</dbReference>
<evidence type="ECO:0000256" key="4">
    <source>
        <dbReference type="ARBA" id="ARBA00023002"/>
    </source>
</evidence>
<feature type="domain" description="Glyceraldehyde 3-phosphate dehydrogenase catalytic" evidence="7">
    <location>
        <begin position="1"/>
        <end position="64"/>
    </location>
</feature>
<evidence type="ECO:0000256" key="6">
    <source>
        <dbReference type="ARBA" id="ARBA00023152"/>
    </source>
</evidence>
<comment type="pathway">
    <text evidence="1">Carbohydrate degradation; glycolysis; pyruvate from D-glyceraldehyde 3-phosphate: step 1/5.</text>
</comment>
<dbReference type="Proteomes" id="UP001058974">
    <property type="component" value="Chromosome 2"/>
</dbReference>
<accession>A0A9D4YAC4</accession>
<dbReference type="GO" id="GO:0005829">
    <property type="term" value="C:cytosol"/>
    <property type="evidence" value="ECO:0007669"/>
    <property type="project" value="TreeGrafter"/>
</dbReference>
<keyword evidence="5" id="KW-0520">NAD</keyword>
<dbReference type="Gene3D" id="3.30.360.10">
    <property type="entry name" value="Dihydrodipicolinate Reductase, domain 2"/>
    <property type="match status" value="1"/>
</dbReference>
<sequence>MTGTSFRVPTVDVSVVDLTVRLAKNATCEQIKAAIKKESEGNLKGILGYTEDDGGFTDFVGDSRLLLWKLQAEGLLKNVTLQQSKNSESEKPNYSEINLNEVNREEGDYETHLKQISDEDGVSRTAITNAVHREVSDLPTNLPESITEIFVENDLKSFSLVASQNPELPAGKARKPAPGFKAKSLLEIQHSKSKKSPLHDLLAEDREIFNVSNGGKPSHVTIVPLYATCAWPHNHHHEQPAFYNRPKS</sequence>
<evidence type="ECO:0000256" key="1">
    <source>
        <dbReference type="ARBA" id="ARBA00004869"/>
    </source>
</evidence>
<protein>
    <recommendedName>
        <fullName evidence="3">glyceraldehyde-3-phosphate dehydrogenase (phosphorylating)</fullName>
        <ecNumber evidence="3">1.2.1.12</ecNumber>
    </recommendedName>
</protein>
<dbReference type="InterPro" id="IPR020829">
    <property type="entry name" value="GlycerAld_3-P_DH_cat"/>
</dbReference>
<dbReference type="Gramene" id="Psat02G0234000-T1">
    <property type="protein sequence ID" value="KAI5435872.1"/>
    <property type="gene ID" value="KIW84_022340"/>
</dbReference>
<evidence type="ECO:0000259" key="7">
    <source>
        <dbReference type="Pfam" id="PF02800"/>
    </source>
</evidence>
<comment type="caution">
    <text evidence="8">The sequence shown here is derived from an EMBL/GenBank/DDBJ whole genome shotgun (WGS) entry which is preliminary data.</text>
</comment>
<dbReference type="GO" id="GO:0004365">
    <property type="term" value="F:glyceraldehyde-3-phosphate dehydrogenase (NAD+) (phosphorylating) activity"/>
    <property type="evidence" value="ECO:0007669"/>
    <property type="project" value="UniProtKB-EC"/>
</dbReference>
<evidence type="ECO:0000256" key="3">
    <source>
        <dbReference type="ARBA" id="ARBA00013119"/>
    </source>
</evidence>
<proteinExistence type="inferred from homology"/>
<dbReference type="Pfam" id="PF02800">
    <property type="entry name" value="Gp_dh_C"/>
    <property type="match status" value="1"/>
</dbReference>
<dbReference type="SUPFAM" id="SSF55347">
    <property type="entry name" value="Glyceraldehyde-3-phosphate dehydrogenase-like, C-terminal domain"/>
    <property type="match status" value="1"/>
</dbReference>
<dbReference type="EMBL" id="JAMSHJ010000002">
    <property type="protein sequence ID" value="KAI5435872.1"/>
    <property type="molecule type" value="Genomic_DNA"/>
</dbReference>
<organism evidence="8 9">
    <name type="scientific">Pisum sativum</name>
    <name type="common">Garden pea</name>
    <name type="synonym">Lathyrus oleraceus</name>
    <dbReference type="NCBI Taxonomy" id="3888"/>
    <lineage>
        <taxon>Eukaryota</taxon>
        <taxon>Viridiplantae</taxon>
        <taxon>Streptophyta</taxon>
        <taxon>Embryophyta</taxon>
        <taxon>Tracheophyta</taxon>
        <taxon>Spermatophyta</taxon>
        <taxon>Magnoliopsida</taxon>
        <taxon>eudicotyledons</taxon>
        <taxon>Gunneridae</taxon>
        <taxon>Pentapetalae</taxon>
        <taxon>rosids</taxon>
        <taxon>fabids</taxon>
        <taxon>Fabales</taxon>
        <taxon>Fabaceae</taxon>
        <taxon>Papilionoideae</taxon>
        <taxon>50 kb inversion clade</taxon>
        <taxon>NPAAA clade</taxon>
        <taxon>Hologalegina</taxon>
        <taxon>IRL clade</taxon>
        <taxon>Fabeae</taxon>
        <taxon>Lathyrus</taxon>
    </lineage>
</organism>
<dbReference type="PRINTS" id="PR00078">
    <property type="entry name" value="G3PDHDRGNASE"/>
</dbReference>
<dbReference type="PANTHER" id="PTHR10836">
    <property type="entry name" value="GLYCERALDEHYDE 3-PHOSPHATE DEHYDROGENASE"/>
    <property type="match status" value="1"/>
</dbReference>
<reference evidence="8 9" key="1">
    <citation type="journal article" date="2022" name="Nat. Genet.">
        <title>Improved pea reference genome and pan-genome highlight genomic features and evolutionary characteristics.</title>
        <authorList>
            <person name="Yang T."/>
            <person name="Liu R."/>
            <person name="Luo Y."/>
            <person name="Hu S."/>
            <person name="Wang D."/>
            <person name="Wang C."/>
            <person name="Pandey M.K."/>
            <person name="Ge S."/>
            <person name="Xu Q."/>
            <person name="Li N."/>
            <person name="Li G."/>
            <person name="Huang Y."/>
            <person name="Saxena R.K."/>
            <person name="Ji Y."/>
            <person name="Li M."/>
            <person name="Yan X."/>
            <person name="He Y."/>
            <person name="Liu Y."/>
            <person name="Wang X."/>
            <person name="Xiang C."/>
            <person name="Varshney R.K."/>
            <person name="Ding H."/>
            <person name="Gao S."/>
            <person name="Zong X."/>
        </authorList>
    </citation>
    <scope>NUCLEOTIDE SEQUENCE [LARGE SCALE GENOMIC DNA]</scope>
    <source>
        <strain evidence="8 9">cv. Zhongwan 6</strain>
    </source>
</reference>
<name>A0A9D4YAC4_PEA</name>
<evidence type="ECO:0000256" key="2">
    <source>
        <dbReference type="ARBA" id="ARBA00007406"/>
    </source>
</evidence>
<gene>
    <name evidence="8" type="ORF">KIW84_022340</name>
</gene>
<dbReference type="GO" id="GO:0006096">
    <property type="term" value="P:glycolytic process"/>
    <property type="evidence" value="ECO:0007669"/>
    <property type="project" value="UniProtKB-KW"/>
</dbReference>
<evidence type="ECO:0000313" key="9">
    <source>
        <dbReference type="Proteomes" id="UP001058974"/>
    </source>
</evidence>
<dbReference type="EC" id="1.2.1.12" evidence="3"/>
<keyword evidence="9" id="KW-1185">Reference proteome</keyword>
<evidence type="ECO:0000313" key="8">
    <source>
        <dbReference type="EMBL" id="KAI5435872.1"/>
    </source>
</evidence>
<comment type="similarity">
    <text evidence="2">Belongs to the glyceraldehyde-3-phosphate dehydrogenase family.</text>
</comment>
<keyword evidence="4" id="KW-0560">Oxidoreductase</keyword>
<dbReference type="InterPro" id="IPR020831">
    <property type="entry name" value="GlycerAld/Erythrose_P_DH"/>
</dbReference>
<evidence type="ECO:0000256" key="5">
    <source>
        <dbReference type="ARBA" id="ARBA00023027"/>
    </source>
</evidence>